<reference evidence="13" key="1">
    <citation type="journal article" date="2008" name="J. Bacteriol.">
        <title>Genome sequence of Thermofilum pendens reveals an exceptional loss of biosynthetic pathways without genome reduction.</title>
        <authorList>
            <person name="Anderson I."/>
            <person name="Rodriguez J."/>
            <person name="Susanti D."/>
            <person name="Porat I."/>
            <person name="Reich C."/>
            <person name="Ulrich L.E."/>
            <person name="Elkins J.G."/>
            <person name="Mavromatis K."/>
            <person name="Lykidis A."/>
            <person name="Kim E."/>
            <person name="Thompson L.S."/>
            <person name="Nolan M."/>
            <person name="Land M."/>
            <person name="Copeland A."/>
            <person name="Lapidus A."/>
            <person name="Lucas S."/>
            <person name="Detter C."/>
            <person name="Zhulin I.B."/>
            <person name="Olsen G.J."/>
            <person name="Whitman W."/>
            <person name="Mukhopadhyay B."/>
            <person name="Bristow J."/>
            <person name="Kyrpides N."/>
        </authorList>
    </citation>
    <scope>NUCLEOTIDE SEQUENCE [LARGE SCALE GENOMIC DNA]</scope>
    <source>
        <strain evidence="13">DSM 2475 / Hrk 5</strain>
    </source>
</reference>
<dbReference type="AlphaFoldDB" id="A1RXP0"/>
<dbReference type="Gene3D" id="3.30.1360.70">
    <property type="entry name" value="Arginyl tRNA synthetase N-terminal domain"/>
    <property type="match status" value="1"/>
</dbReference>
<dbReference type="SUPFAM" id="SSF55190">
    <property type="entry name" value="Arginyl-tRNA synthetase (ArgRS), N-terminal 'additional' domain"/>
    <property type="match status" value="1"/>
</dbReference>
<dbReference type="EnsemblBacteria" id="ABL77970">
    <property type="protein sequence ID" value="ABL77970"/>
    <property type="gene ID" value="Tpen_0564"/>
</dbReference>
<evidence type="ECO:0000256" key="2">
    <source>
        <dbReference type="ARBA" id="ARBA00022598"/>
    </source>
</evidence>
<dbReference type="eggNOG" id="arCOG00487">
    <property type="taxonomic scope" value="Archaea"/>
</dbReference>
<dbReference type="SUPFAM" id="SSF47323">
    <property type="entry name" value="Anticodon-binding domain of a subclass of class I aminoacyl-tRNA synthetases"/>
    <property type="match status" value="1"/>
</dbReference>
<dbReference type="SMART" id="SM01016">
    <property type="entry name" value="Arg_tRNA_synt_N"/>
    <property type="match status" value="1"/>
</dbReference>
<dbReference type="Pfam" id="PF00750">
    <property type="entry name" value="tRNA-synt_1d"/>
    <property type="match status" value="1"/>
</dbReference>
<keyword evidence="6 8" id="KW-0030">Aminoacyl-tRNA synthetase</keyword>
<evidence type="ECO:0000256" key="4">
    <source>
        <dbReference type="ARBA" id="ARBA00022840"/>
    </source>
</evidence>
<dbReference type="GO" id="GO:0005737">
    <property type="term" value="C:cytoplasm"/>
    <property type="evidence" value="ECO:0007669"/>
    <property type="project" value="UniProtKB-SubCell"/>
</dbReference>
<dbReference type="InterPro" id="IPR036695">
    <property type="entry name" value="Arg-tRNA-synth_N_sf"/>
</dbReference>
<dbReference type="SMART" id="SM00836">
    <property type="entry name" value="DALR_1"/>
    <property type="match status" value="1"/>
</dbReference>
<dbReference type="GO" id="GO:0006420">
    <property type="term" value="P:arginyl-tRNA aminoacylation"/>
    <property type="evidence" value="ECO:0007669"/>
    <property type="project" value="UniProtKB-UniRule"/>
</dbReference>
<feature type="domain" description="Arginyl tRNA synthetase N-terminal" evidence="11">
    <location>
        <begin position="10"/>
        <end position="90"/>
    </location>
</feature>
<dbReference type="HAMAP" id="MF_00123">
    <property type="entry name" value="Arg_tRNA_synth"/>
    <property type="match status" value="1"/>
</dbReference>
<dbReference type="KEGG" id="tpe:Tpen_0564"/>
<keyword evidence="13" id="KW-1185">Reference proteome</keyword>
<evidence type="ECO:0000256" key="7">
    <source>
        <dbReference type="ARBA" id="ARBA00049339"/>
    </source>
</evidence>
<comment type="similarity">
    <text evidence="1 8 9">Belongs to the class-I aminoacyl-tRNA synthetase family.</text>
</comment>
<evidence type="ECO:0000259" key="10">
    <source>
        <dbReference type="SMART" id="SM00836"/>
    </source>
</evidence>
<dbReference type="GO" id="GO:0004814">
    <property type="term" value="F:arginine-tRNA ligase activity"/>
    <property type="evidence" value="ECO:0007669"/>
    <property type="project" value="UniProtKB-UniRule"/>
</dbReference>
<evidence type="ECO:0000313" key="12">
    <source>
        <dbReference type="EMBL" id="ABL77970.1"/>
    </source>
</evidence>
<comment type="catalytic activity">
    <reaction evidence="7 8">
        <text>tRNA(Arg) + L-arginine + ATP = L-arginyl-tRNA(Arg) + AMP + diphosphate</text>
        <dbReference type="Rhea" id="RHEA:20301"/>
        <dbReference type="Rhea" id="RHEA-COMP:9658"/>
        <dbReference type="Rhea" id="RHEA-COMP:9673"/>
        <dbReference type="ChEBI" id="CHEBI:30616"/>
        <dbReference type="ChEBI" id="CHEBI:32682"/>
        <dbReference type="ChEBI" id="CHEBI:33019"/>
        <dbReference type="ChEBI" id="CHEBI:78442"/>
        <dbReference type="ChEBI" id="CHEBI:78513"/>
        <dbReference type="ChEBI" id="CHEBI:456215"/>
        <dbReference type="EC" id="6.1.1.19"/>
    </reaction>
</comment>
<dbReference type="Gene3D" id="1.10.730.10">
    <property type="entry name" value="Isoleucyl-tRNA Synthetase, Domain 1"/>
    <property type="match status" value="1"/>
</dbReference>
<gene>
    <name evidence="8" type="primary">argS</name>
    <name evidence="12" type="ordered locus">Tpen_0564</name>
</gene>
<dbReference type="HOGENOM" id="CLU_006406_6_1_2"/>
<evidence type="ECO:0000256" key="6">
    <source>
        <dbReference type="ARBA" id="ARBA00023146"/>
    </source>
</evidence>
<dbReference type="InterPro" id="IPR014729">
    <property type="entry name" value="Rossmann-like_a/b/a_fold"/>
</dbReference>
<comment type="subcellular location">
    <subcellularLocation>
        <location evidence="8">Cytoplasm</location>
    </subcellularLocation>
</comment>
<dbReference type="InterPro" id="IPR035684">
    <property type="entry name" value="ArgRS_core"/>
</dbReference>
<evidence type="ECO:0000259" key="11">
    <source>
        <dbReference type="SMART" id="SM01016"/>
    </source>
</evidence>
<dbReference type="Gene3D" id="3.40.50.620">
    <property type="entry name" value="HUPs"/>
    <property type="match status" value="1"/>
</dbReference>
<evidence type="ECO:0000256" key="1">
    <source>
        <dbReference type="ARBA" id="ARBA00005594"/>
    </source>
</evidence>
<dbReference type="CDD" id="cd00671">
    <property type="entry name" value="ArgRS_core"/>
    <property type="match status" value="1"/>
</dbReference>
<keyword evidence="8" id="KW-0963">Cytoplasm</keyword>
<dbReference type="EMBL" id="CP000505">
    <property type="protein sequence ID" value="ABL77970.1"/>
    <property type="molecule type" value="Genomic_DNA"/>
</dbReference>
<dbReference type="Pfam" id="PF05746">
    <property type="entry name" value="DALR_1"/>
    <property type="match status" value="1"/>
</dbReference>
<accession>A1RXP0</accession>
<name>A1RXP0_THEPD</name>
<dbReference type="PANTHER" id="PTHR11956">
    <property type="entry name" value="ARGINYL-TRNA SYNTHETASE"/>
    <property type="match status" value="1"/>
</dbReference>
<keyword evidence="3 8" id="KW-0547">Nucleotide-binding</keyword>
<dbReference type="STRING" id="368408.Tpen_0564"/>
<proteinExistence type="inferred from homology"/>
<dbReference type="PRINTS" id="PR01038">
    <property type="entry name" value="TRNASYNTHARG"/>
</dbReference>
<dbReference type="InterPro" id="IPR009080">
    <property type="entry name" value="tRNAsynth_Ia_anticodon-bd"/>
</dbReference>
<dbReference type="EC" id="6.1.1.19" evidence="8"/>
<dbReference type="Proteomes" id="UP000000641">
    <property type="component" value="Chromosome"/>
</dbReference>
<organism evidence="12 13">
    <name type="scientific">Thermofilum pendens (strain DSM 2475 / Hrk 5)</name>
    <dbReference type="NCBI Taxonomy" id="368408"/>
    <lineage>
        <taxon>Archaea</taxon>
        <taxon>Thermoproteota</taxon>
        <taxon>Thermoprotei</taxon>
        <taxon>Thermofilales</taxon>
        <taxon>Thermofilaceae</taxon>
        <taxon>Thermofilum</taxon>
    </lineage>
</organism>
<feature type="short sequence motif" description="'HIGH' region" evidence="8">
    <location>
        <begin position="128"/>
        <end position="138"/>
    </location>
</feature>
<evidence type="ECO:0000256" key="9">
    <source>
        <dbReference type="RuleBase" id="RU363038"/>
    </source>
</evidence>
<protein>
    <recommendedName>
        <fullName evidence="8">Arginine--tRNA ligase</fullName>
        <ecNumber evidence="8">6.1.1.19</ecNumber>
    </recommendedName>
    <alternativeName>
        <fullName evidence="8">Arginyl-tRNA synthetase</fullName>
        <shortName evidence="8">ArgRS</shortName>
    </alternativeName>
</protein>
<dbReference type="PANTHER" id="PTHR11956:SF5">
    <property type="entry name" value="ARGININE--TRNA LIGASE, CYTOPLASMIC"/>
    <property type="match status" value="1"/>
</dbReference>
<sequence length="635" mass="71129">MYNPHEFLVDNVKRQVAEFLVSKGFAVEPAQVEVRKAPKTFGDLAVPLFTISKVVKGLSVEEVSTLFGGFKPSGLVKSSKVENNFLNLVVDEKRYAEVVYSSVVRLGDNYGFVPAETRERIIVEHVSANPIHPLHVGHLRNGVLGDSLVRLLRARGHEVKAHFYVDDVGLQVAYAAKAFSIVGGEGQGKKDHFVGTLYTAINLLIEVKKLREKAKSASGDELAEINSKVSEYLWRLGELSEKFPGLIEKLLEWVEKTEDPEAELRRLNRMYEEGDPSTVKLTRRVLDYCLEGIRETLDRLGISFDSWDWESELTVWSGATSDVIDKLRGLGLVERRDGALVFRADLLAESEDVRRAAGIPPGFTVTPMTLVRSDGTTLYTTRDIAYSIWKLSRADRVINVIAVQQTLAQAQLRLALYALGYRDVGRRLIHYSYEMVNLPGTRMSSRRGVYVSADEVIEEAVARAKEEIAKRGVGDVGDAEKVGIGALKFFFLSQTPGKVLTFDWKRVLDFEQNSGPFVQYSYVRALGILRKASEEHIRPDELNVGDVGEEEHPLILLVGEFPNVVKEAADNLRPDLLASYLNTLATEFNRYYDSYPVLRAPTTSKKYSRLAVVKMVEQTLKNGMKLLGIEAPQRM</sequence>
<dbReference type="GO" id="GO:0005524">
    <property type="term" value="F:ATP binding"/>
    <property type="evidence" value="ECO:0007669"/>
    <property type="project" value="UniProtKB-UniRule"/>
</dbReference>
<evidence type="ECO:0000313" key="13">
    <source>
        <dbReference type="Proteomes" id="UP000000641"/>
    </source>
</evidence>
<dbReference type="InterPro" id="IPR005148">
    <property type="entry name" value="Arg-tRNA-synth_N"/>
</dbReference>
<evidence type="ECO:0000256" key="8">
    <source>
        <dbReference type="HAMAP-Rule" id="MF_00123"/>
    </source>
</evidence>
<dbReference type="NCBIfam" id="NF002446">
    <property type="entry name" value="PRK01611.3-3"/>
    <property type="match status" value="1"/>
</dbReference>
<feature type="domain" description="DALR anticodon binding" evidence="10">
    <location>
        <begin position="518"/>
        <end position="635"/>
    </location>
</feature>
<dbReference type="InterPro" id="IPR001278">
    <property type="entry name" value="Arg-tRNA-ligase"/>
</dbReference>
<keyword evidence="2 8" id="KW-0436">Ligase</keyword>
<keyword evidence="5 8" id="KW-0648">Protein biosynthesis</keyword>
<dbReference type="NCBIfam" id="TIGR00456">
    <property type="entry name" value="argS"/>
    <property type="match status" value="1"/>
</dbReference>
<dbReference type="SUPFAM" id="SSF52374">
    <property type="entry name" value="Nucleotidylyl transferase"/>
    <property type="match status" value="1"/>
</dbReference>
<evidence type="ECO:0000256" key="5">
    <source>
        <dbReference type="ARBA" id="ARBA00022917"/>
    </source>
</evidence>
<dbReference type="InterPro" id="IPR008909">
    <property type="entry name" value="DALR_anticod-bd"/>
</dbReference>
<evidence type="ECO:0000256" key="3">
    <source>
        <dbReference type="ARBA" id="ARBA00022741"/>
    </source>
</evidence>
<keyword evidence="4 8" id="KW-0067">ATP-binding</keyword>